<dbReference type="SUPFAM" id="SSF51011">
    <property type="entry name" value="Glycosyl hydrolase domain"/>
    <property type="match status" value="1"/>
</dbReference>
<dbReference type="PRINTS" id="PR00745">
    <property type="entry name" value="GLHYDRLASE39"/>
</dbReference>
<dbReference type="PANTHER" id="PTHR12631:SF10">
    <property type="entry name" value="BETA-XYLOSIDASE-LIKE PROTEIN-RELATED"/>
    <property type="match status" value="1"/>
</dbReference>
<name>A0ABZ1C3R3_9BACT</name>
<dbReference type="Pfam" id="PF01229">
    <property type="entry name" value="Glyco_hydro_39"/>
    <property type="match status" value="1"/>
</dbReference>
<comment type="similarity">
    <text evidence="1">Belongs to the glycosyl hydrolase 39 family.</text>
</comment>
<dbReference type="EMBL" id="CP139781">
    <property type="protein sequence ID" value="WRQ86245.1"/>
    <property type="molecule type" value="Genomic_DNA"/>
</dbReference>
<accession>A0ABZ1C3R3</accession>
<keyword evidence="3" id="KW-0326">Glycosidase</keyword>
<dbReference type="InterPro" id="IPR017853">
    <property type="entry name" value="GH"/>
</dbReference>
<reference evidence="5 6" key="1">
    <citation type="submission" date="2021-08" db="EMBL/GenBank/DDBJ databases">
        <authorList>
            <person name="Zhang D."/>
            <person name="Zhang A."/>
            <person name="Wang L."/>
        </authorList>
    </citation>
    <scope>NUCLEOTIDE SEQUENCE [LARGE SCALE GENOMIC DNA]</scope>
    <source>
        <strain evidence="5 6">WL0086</strain>
    </source>
</reference>
<dbReference type="PROSITE" id="PS01027">
    <property type="entry name" value="GLYCOSYL_HYDROL_F39"/>
    <property type="match status" value="1"/>
</dbReference>
<evidence type="ECO:0000256" key="1">
    <source>
        <dbReference type="ARBA" id="ARBA00008875"/>
    </source>
</evidence>
<sequence>MSLGLLAFHAVDSSTASAAERPVRVIEAHLADEAGPMIRMHNLCVGAGRANEGLRADWQRQLTKAHNECGFRYIRFHGLFTDDMGVYFEENGEPVYNWQYVDELFDFIQRIGMKPFIELGFMPSQLASGTQTIFWWRGNITPPKDYQKWADFIAAFTEHVTERYGRDEVLTWYFEVWNEPNLDGFWMGNPEGLPWEEWAPGARAEYLKLYATTARAVKSVDSDYRVGGPATAGEAWIDETLAFCAEENVPLDFISTHSYATMGGFLDEYGNTGTVLSPDPESITAGVRNVRAKIDASPFPDAELHYTEWSSSYTPADPIHDTYHSTAFILDKMKNIGADADSMSYWTFTDIFEEPGPRKTPFHGGFGMMNYQDLTKPAYFTYKFLNTLGDTTLRNDDPESYVCRDEAGGVQALFWDFALNTPPEGVNNQDYYNTDLPAEPVGDVVLQLSGLRPGSYQLKATLVGYRSNDVQTAYIDMGRPNQITREQVATLRAASDGSPRLDEAIEVGADGAFAREFPMRENDVWLVELLPL</sequence>
<dbReference type="SUPFAM" id="SSF51445">
    <property type="entry name" value="(Trans)glycosidases"/>
    <property type="match status" value="1"/>
</dbReference>
<keyword evidence="6" id="KW-1185">Reference proteome</keyword>
<protein>
    <recommendedName>
        <fullName evidence="4">Glycosyl hydrolases family 39 N-terminal catalytic domain-containing protein</fullName>
    </recommendedName>
</protein>
<dbReference type="PANTHER" id="PTHR12631">
    <property type="entry name" value="ALPHA-L-IDURONIDASE"/>
    <property type="match status" value="1"/>
</dbReference>
<evidence type="ECO:0000259" key="4">
    <source>
        <dbReference type="Pfam" id="PF01229"/>
    </source>
</evidence>
<reference evidence="5 6" key="2">
    <citation type="submission" date="2023-12" db="EMBL/GenBank/DDBJ databases">
        <title>Description of an unclassified Opitutus bacterium of Verrucomicrobiota.</title>
        <authorList>
            <person name="Zhang D.-F."/>
        </authorList>
    </citation>
    <scope>NUCLEOTIDE SEQUENCE [LARGE SCALE GENOMIC DNA]</scope>
    <source>
        <strain evidence="5 6">WL0086</strain>
    </source>
</reference>
<dbReference type="Gene3D" id="2.60.40.1500">
    <property type="entry name" value="Glycosyl hydrolase domain, family 39"/>
    <property type="match status" value="1"/>
</dbReference>
<gene>
    <name evidence="5" type="ORF">K1X11_015625</name>
</gene>
<dbReference type="InterPro" id="IPR049166">
    <property type="entry name" value="GH39_cat"/>
</dbReference>
<evidence type="ECO:0000313" key="5">
    <source>
        <dbReference type="EMBL" id="WRQ86245.1"/>
    </source>
</evidence>
<evidence type="ECO:0000313" key="6">
    <source>
        <dbReference type="Proteomes" id="UP000738431"/>
    </source>
</evidence>
<dbReference type="Gene3D" id="3.20.20.80">
    <property type="entry name" value="Glycosidases"/>
    <property type="match status" value="1"/>
</dbReference>
<evidence type="ECO:0000256" key="3">
    <source>
        <dbReference type="ARBA" id="ARBA00023295"/>
    </source>
</evidence>
<dbReference type="InterPro" id="IPR051923">
    <property type="entry name" value="Glycosyl_Hydrolase_39"/>
</dbReference>
<dbReference type="RefSeq" id="WP_221031173.1">
    <property type="nucleotide sequence ID" value="NZ_CP139781.1"/>
</dbReference>
<feature type="domain" description="Glycosyl hydrolases family 39 N-terminal catalytic" evidence="4">
    <location>
        <begin position="30"/>
        <end position="497"/>
    </location>
</feature>
<dbReference type="InterPro" id="IPR000514">
    <property type="entry name" value="Glyco_hydro_39"/>
</dbReference>
<dbReference type="Proteomes" id="UP000738431">
    <property type="component" value="Chromosome"/>
</dbReference>
<proteinExistence type="inferred from homology"/>
<organism evidence="5 6">
    <name type="scientific">Actomonas aquatica</name>
    <dbReference type="NCBI Taxonomy" id="2866162"/>
    <lineage>
        <taxon>Bacteria</taxon>
        <taxon>Pseudomonadati</taxon>
        <taxon>Verrucomicrobiota</taxon>
        <taxon>Opitutia</taxon>
        <taxon>Opitutales</taxon>
        <taxon>Opitutaceae</taxon>
        <taxon>Actomonas</taxon>
    </lineage>
</organism>
<keyword evidence="2" id="KW-0378">Hydrolase</keyword>
<evidence type="ECO:0000256" key="2">
    <source>
        <dbReference type="ARBA" id="ARBA00022801"/>
    </source>
</evidence>
<dbReference type="InterPro" id="IPR049165">
    <property type="entry name" value="GH39_as"/>
</dbReference>